<organism evidence="6 7">
    <name type="scientific">Pedobacter chitinilyticus</name>
    <dbReference type="NCBI Taxonomy" id="2233776"/>
    <lineage>
        <taxon>Bacteria</taxon>
        <taxon>Pseudomonadati</taxon>
        <taxon>Bacteroidota</taxon>
        <taxon>Sphingobacteriia</taxon>
        <taxon>Sphingobacteriales</taxon>
        <taxon>Sphingobacteriaceae</taxon>
        <taxon>Pedobacter</taxon>
    </lineage>
</organism>
<dbReference type="AlphaFoldDB" id="A0A3S4RS34"/>
<keyword evidence="4" id="KW-0472">Membrane</keyword>
<dbReference type="GO" id="GO:0003700">
    <property type="term" value="F:DNA-binding transcription factor activity"/>
    <property type="evidence" value="ECO:0007669"/>
    <property type="project" value="InterPro"/>
</dbReference>
<feature type="transmembrane region" description="Helical" evidence="4">
    <location>
        <begin position="155"/>
        <end position="175"/>
    </location>
</feature>
<feature type="domain" description="HTH araC/xylS-type" evidence="5">
    <location>
        <begin position="221"/>
        <end position="325"/>
    </location>
</feature>
<dbReference type="Proteomes" id="UP000284120">
    <property type="component" value="Unassembled WGS sequence"/>
</dbReference>
<dbReference type="InterPro" id="IPR009057">
    <property type="entry name" value="Homeodomain-like_sf"/>
</dbReference>
<name>A0A3S4RS34_9SPHI</name>
<evidence type="ECO:0000256" key="4">
    <source>
        <dbReference type="SAM" id="Phobius"/>
    </source>
</evidence>
<comment type="caution">
    <text evidence="6">The sequence shown here is derived from an EMBL/GenBank/DDBJ whole genome shotgun (WGS) entry which is preliminary data.</text>
</comment>
<dbReference type="PANTHER" id="PTHR43280:SF2">
    <property type="entry name" value="HTH-TYPE TRANSCRIPTIONAL REGULATOR EXSA"/>
    <property type="match status" value="1"/>
</dbReference>
<dbReference type="PANTHER" id="PTHR43280">
    <property type="entry name" value="ARAC-FAMILY TRANSCRIPTIONAL REGULATOR"/>
    <property type="match status" value="1"/>
</dbReference>
<proteinExistence type="predicted"/>
<evidence type="ECO:0000256" key="2">
    <source>
        <dbReference type="ARBA" id="ARBA00023125"/>
    </source>
</evidence>
<keyword evidence="1" id="KW-0805">Transcription regulation</keyword>
<dbReference type="Pfam" id="PF12833">
    <property type="entry name" value="HTH_18"/>
    <property type="match status" value="1"/>
</dbReference>
<gene>
    <name evidence="6" type="ORF">DPV69_00115</name>
</gene>
<evidence type="ECO:0000256" key="3">
    <source>
        <dbReference type="ARBA" id="ARBA00023163"/>
    </source>
</evidence>
<evidence type="ECO:0000259" key="5">
    <source>
        <dbReference type="PROSITE" id="PS01124"/>
    </source>
</evidence>
<feature type="transmembrane region" description="Helical" evidence="4">
    <location>
        <begin position="99"/>
        <end position="115"/>
    </location>
</feature>
<dbReference type="SMART" id="SM00342">
    <property type="entry name" value="HTH_ARAC"/>
    <property type="match status" value="1"/>
</dbReference>
<protein>
    <submittedName>
        <fullName evidence="6">AraC family transcriptional regulator</fullName>
    </submittedName>
</protein>
<keyword evidence="4" id="KW-0812">Transmembrane</keyword>
<dbReference type="PROSITE" id="PS01124">
    <property type="entry name" value="HTH_ARAC_FAMILY_2"/>
    <property type="match status" value="1"/>
</dbReference>
<feature type="transmembrane region" description="Helical" evidence="4">
    <location>
        <begin position="21"/>
        <end position="38"/>
    </location>
</feature>
<accession>A0A3S4RS34</accession>
<keyword evidence="2" id="KW-0238">DNA-binding</keyword>
<sequence length="330" mass="39290">MEPINLYRDRLLKHYIIHHNMITISIVLFFYTWLYGYHFNSLFFFYYNLTAGIFNLIVYFYICRMPMCKIRPFINLYFIFFVLYMLVYAFCMWEKSPIIFAWLFLIPLASGSLFSQKTTVSWIFCIVALAIITMICSKFLYVFFEETTFSSSDILLINICSLLFIFYFLIAGTYFNRRVYKLSSFQESKETTVKQYQSILNTSRGIVENYRLKEQLKKLYETILIYFEKEQPFKNKDFSLIQLADALNTNVSYVSRAIKLNTGSNFNHLVNTYRVAHVKMLINEDALKRHSLLYVYDSAGFKHQSTFNKVFKQIEGVTPKTYAHNMTKHE</sequence>
<dbReference type="EMBL" id="SAYW01000001">
    <property type="protein sequence ID" value="RWU09787.1"/>
    <property type="molecule type" value="Genomic_DNA"/>
</dbReference>
<dbReference type="OrthoDB" id="9779074at2"/>
<evidence type="ECO:0000313" key="6">
    <source>
        <dbReference type="EMBL" id="RWU09787.1"/>
    </source>
</evidence>
<evidence type="ECO:0000313" key="7">
    <source>
        <dbReference type="Proteomes" id="UP000284120"/>
    </source>
</evidence>
<reference evidence="6 7" key="1">
    <citation type="submission" date="2018-06" db="EMBL/GenBank/DDBJ databases">
        <title>Pedobacter endophyticus sp. nov., an endophytic bacterium isolated from a leaf of Triticum aestivum.</title>
        <authorList>
            <person name="Zhang L."/>
        </authorList>
    </citation>
    <scope>NUCLEOTIDE SEQUENCE [LARGE SCALE GENOMIC DNA]</scope>
    <source>
        <strain evidence="6 7">CM134L-2</strain>
    </source>
</reference>
<dbReference type="SUPFAM" id="SSF46689">
    <property type="entry name" value="Homeodomain-like"/>
    <property type="match status" value="1"/>
</dbReference>
<feature type="transmembrane region" description="Helical" evidence="4">
    <location>
        <begin position="122"/>
        <end position="143"/>
    </location>
</feature>
<dbReference type="Gene3D" id="1.10.10.60">
    <property type="entry name" value="Homeodomain-like"/>
    <property type="match status" value="2"/>
</dbReference>
<keyword evidence="7" id="KW-1185">Reference proteome</keyword>
<dbReference type="InterPro" id="IPR018060">
    <property type="entry name" value="HTH_AraC"/>
</dbReference>
<feature type="transmembrane region" description="Helical" evidence="4">
    <location>
        <begin position="44"/>
        <end position="62"/>
    </location>
</feature>
<dbReference type="GO" id="GO:0043565">
    <property type="term" value="F:sequence-specific DNA binding"/>
    <property type="evidence" value="ECO:0007669"/>
    <property type="project" value="InterPro"/>
</dbReference>
<evidence type="ECO:0000256" key="1">
    <source>
        <dbReference type="ARBA" id="ARBA00023015"/>
    </source>
</evidence>
<feature type="transmembrane region" description="Helical" evidence="4">
    <location>
        <begin position="74"/>
        <end position="93"/>
    </location>
</feature>
<keyword evidence="3" id="KW-0804">Transcription</keyword>
<keyword evidence="4" id="KW-1133">Transmembrane helix</keyword>